<dbReference type="STRING" id="62062.ENSHHUP00000069484"/>
<dbReference type="InterPro" id="IPR011990">
    <property type="entry name" value="TPR-like_helical_dom_sf"/>
</dbReference>
<dbReference type="Gene3D" id="1.25.40.10">
    <property type="entry name" value="Tetratricopeptide repeat domain"/>
    <property type="match status" value="1"/>
</dbReference>
<evidence type="ECO:0000313" key="1">
    <source>
        <dbReference type="Ensembl" id="ENSHHUP00000069484.1"/>
    </source>
</evidence>
<reference evidence="2" key="1">
    <citation type="submission" date="2018-06" db="EMBL/GenBank/DDBJ databases">
        <title>Genome assembly of Danube salmon.</title>
        <authorList>
            <person name="Macqueen D.J."/>
            <person name="Gundappa M.K."/>
        </authorList>
    </citation>
    <scope>NUCLEOTIDE SEQUENCE [LARGE SCALE GENOMIC DNA]</scope>
</reference>
<proteinExistence type="predicted"/>
<keyword evidence="2" id="KW-1185">Reference proteome</keyword>
<accession>A0A4W5QAN6</accession>
<reference evidence="1" key="2">
    <citation type="submission" date="2025-08" db="UniProtKB">
        <authorList>
            <consortium name="Ensembl"/>
        </authorList>
    </citation>
    <scope>IDENTIFICATION</scope>
</reference>
<dbReference type="PANTHER" id="PTHR47678:SF2">
    <property type="entry name" value="TETRATRICOPEPTIDE REPEAT PROTEIN 31 ISOFORM X1"/>
    <property type="match status" value="1"/>
</dbReference>
<dbReference type="AlphaFoldDB" id="A0A4W5QAN6"/>
<dbReference type="Proteomes" id="UP000314982">
    <property type="component" value="Unassembled WGS sequence"/>
</dbReference>
<reference evidence="1" key="3">
    <citation type="submission" date="2025-09" db="UniProtKB">
        <authorList>
            <consortium name="Ensembl"/>
        </authorList>
    </citation>
    <scope>IDENTIFICATION</scope>
</reference>
<dbReference type="Ensembl" id="ENSHHUT00000071806.1">
    <property type="protein sequence ID" value="ENSHHUP00000069484.1"/>
    <property type="gene ID" value="ENSHHUG00000040932.1"/>
</dbReference>
<name>A0A4W5QAN6_9TELE</name>
<dbReference type="PANTHER" id="PTHR47678">
    <property type="entry name" value="TETRATRICOPEPTIDE REPEAT PROTEIN 31"/>
    <property type="match status" value="1"/>
</dbReference>
<protein>
    <submittedName>
        <fullName evidence="1">Uncharacterized protein</fullName>
    </submittedName>
</protein>
<dbReference type="SUPFAM" id="SSF48452">
    <property type="entry name" value="TPR-like"/>
    <property type="match status" value="1"/>
</dbReference>
<sequence>MFSEAIHCNPKDHRFFGNGSYCYWCLELYPSVLSDTQKSIQLTPDWTKGYFRKGSALIEGQCLSSLLSMWTLLCVCL</sequence>
<evidence type="ECO:0000313" key="2">
    <source>
        <dbReference type="Proteomes" id="UP000314982"/>
    </source>
</evidence>
<organism evidence="1 2">
    <name type="scientific">Hucho hucho</name>
    <name type="common">huchen</name>
    <dbReference type="NCBI Taxonomy" id="62062"/>
    <lineage>
        <taxon>Eukaryota</taxon>
        <taxon>Metazoa</taxon>
        <taxon>Chordata</taxon>
        <taxon>Craniata</taxon>
        <taxon>Vertebrata</taxon>
        <taxon>Euteleostomi</taxon>
        <taxon>Actinopterygii</taxon>
        <taxon>Neopterygii</taxon>
        <taxon>Teleostei</taxon>
        <taxon>Protacanthopterygii</taxon>
        <taxon>Salmoniformes</taxon>
        <taxon>Salmonidae</taxon>
        <taxon>Salmoninae</taxon>
        <taxon>Hucho</taxon>
    </lineage>
</organism>